<keyword evidence="1" id="KW-1133">Transmembrane helix</keyword>
<evidence type="ECO:0000313" key="3">
    <source>
        <dbReference type="EMBL" id="VVB04205.1"/>
    </source>
</evidence>
<dbReference type="AlphaFoldDB" id="A0A565BS53"/>
<organism evidence="3 4">
    <name type="scientific">Arabis nemorensis</name>
    <dbReference type="NCBI Taxonomy" id="586526"/>
    <lineage>
        <taxon>Eukaryota</taxon>
        <taxon>Viridiplantae</taxon>
        <taxon>Streptophyta</taxon>
        <taxon>Embryophyta</taxon>
        <taxon>Tracheophyta</taxon>
        <taxon>Spermatophyta</taxon>
        <taxon>Magnoliopsida</taxon>
        <taxon>eudicotyledons</taxon>
        <taxon>Gunneridae</taxon>
        <taxon>Pentapetalae</taxon>
        <taxon>rosids</taxon>
        <taxon>malvids</taxon>
        <taxon>Brassicales</taxon>
        <taxon>Brassicaceae</taxon>
        <taxon>Arabideae</taxon>
        <taxon>Arabis</taxon>
    </lineage>
</organism>
<comment type="caution">
    <text evidence="3">The sequence shown here is derived from an EMBL/GenBank/DDBJ whole genome shotgun (WGS) entry which is preliminary data.</text>
</comment>
<name>A0A565BS53_9BRAS</name>
<dbReference type="EMBL" id="CABITT030000005">
    <property type="protein sequence ID" value="VVB04205.1"/>
    <property type="molecule type" value="Genomic_DNA"/>
</dbReference>
<accession>A0A565BS53</accession>
<protein>
    <recommendedName>
        <fullName evidence="5">Arabinogalactan peptide 22</fullName>
    </recommendedName>
</protein>
<evidence type="ECO:0000256" key="1">
    <source>
        <dbReference type="SAM" id="Phobius"/>
    </source>
</evidence>
<proteinExistence type="predicted"/>
<evidence type="ECO:0008006" key="5">
    <source>
        <dbReference type="Google" id="ProtNLM"/>
    </source>
</evidence>
<evidence type="ECO:0000313" key="4">
    <source>
        <dbReference type="Proteomes" id="UP000489600"/>
    </source>
</evidence>
<gene>
    <name evidence="3" type="ORF">ANE_LOCUS14649</name>
</gene>
<sequence length="63" mass="6822">MMKIFVQMTLACLVLALLIMMASAQYDYDSTSAKTPNSAVIPATDIFTSFAVAFLALVACFIH</sequence>
<keyword evidence="4" id="KW-1185">Reference proteome</keyword>
<keyword evidence="1" id="KW-0812">Transmembrane</keyword>
<evidence type="ECO:0000256" key="2">
    <source>
        <dbReference type="SAM" id="SignalP"/>
    </source>
</evidence>
<feature type="transmembrane region" description="Helical" evidence="1">
    <location>
        <begin position="40"/>
        <end position="62"/>
    </location>
</feature>
<dbReference type="OrthoDB" id="1107916at2759"/>
<feature type="signal peptide" evidence="2">
    <location>
        <begin position="1"/>
        <end position="24"/>
    </location>
</feature>
<feature type="chain" id="PRO_5022025248" description="Arabinogalactan peptide 22" evidence="2">
    <location>
        <begin position="25"/>
        <end position="63"/>
    </location>
</feature>
<keyword evidence="2" id="KW-0732">Signal</keyword>
<dbReference type="Proteomes" id="UP000489600">
    <property type="component" value="Unassembled WGS sequence"/>
</dbReference>
<reference evidence="3" key="1">
    <citation type="submission" date="2019-07" db="EMBL/GenBank/DDBJ databases">
        <authorList>
            <person name="Dittberner H."/>
        </authorList>
    </citation>
    <scope>NUCLEOTIDE SEQUENCE [LARGE SCALE GENOMIC DNA]</scope>
</reference>
<keyword evidence="1" id="KW-0472">Membrane</keyword>